<dbReference type="Proteomes" id="UP000265562">
    <property type="component" value="Chromosome"/>
</dbReference>
<name>A0A385Q304_9FIRM</name>
<accession>A0A385Q304</accession>
<dbReference type="PANTHER" id="PTHR30404">
    <property type="entry name" value="N-ACETYLMURAMOYL-L-ALANINE AMIDASE"/>
    <property type="match status" value="1"/>
</dbReference>
<evidence type="ECO:0000256" key="2">
    <source>
        <dbReference type="SAM" id="SignalP"/>
    </source>
</evidence>
<evidence type="ECO:0000256" key="1">
    <source>
        <dbReference type="SAM" id="MobiDB-lite"/>
    </source>
</evidence>
<dbReference type="Gene3D" id="3.40.630.40">
    <property type="entry name" value="Zn-dependent exopeptidases"/>
    <property type="match status" value="1"/>
</dbReference>
<dbReference type="GO" id="GO:0009253">
    <property type="term" value="P:peptidoglycan catabolic process"/>
    <property type="evidence" value="ECO:0007669"/>
    <property type="project" value="InterPro"/>
</dbReference>
<feature type="region of interest" description="Disordered" evidence="1">
    <location>
        <begin position="31"/>
        <end position="74"/>
    </location>
</feature>
<dbReference type="RefSeq" id="WP_111525486.1">
    <property type="nucleotide sequence ID" value="NZ_CP032364.1"/>
</dbReference>
<dbReference type="Pfam" id="PF01520">
    <property type="entry name" value="Amidase_3"/>
    <property type="match status" value="1"/>
</dbReference>
<sequence>MRKYRIKHIICAGVLLISIVAGISNVNASTAKRKVRPVTRNNQAETTSVANSTSETKATQNQTSAKSIPTDNGVYHLSKDSKYRPYLWKNADGKTPDYVAYVFEPEVFNGHTVFVDAGHGNNSAPEASQKREKYYPVEDSKLSGMNTSMVGSKAYGYGVEARNTRSVYDNTEIEPEFSLRVSLLLKDKLLKKGYRVVMSRTDYNQNLSNGARSALAGETSDIMVSIHSNTGRSSGTLTFYPGDKDYISEETYPGYTSIMGLTQENIDLSKKLAESMANNITSSTGLKNKGAHTAVLRIFSYSSIPTCLVEVGFADNITDAAILGTKKDLIASSMAQSIDQYFGK</sequence>
<dbReference type="SMART" id="SM00646">
    <property type="entry name" value="Ami_3"/>
    <property type="match status" value="1"/>
</dbReference>
<dbReference type="SUPFAM" id="SSF53187">
    <property type="entry name" value="Zn-dependent exopeptidases"/>
    <property type="match status" value="1"/>
</dbReference>
<dbReference type="GO" id="GO:0030288">
    <property type="term" value="C:outer membrane-bounded periplasmic space"/>
    <property type="evidence" value="ECO:0007669"/>
    <property type="project" value="TreeGrafter"/>
</dbReference>
<proteinExistence type="predicted"/>
<dbReference type="AlphaFoldDB" id="A0A385Q304"/>
<keyword evidence="2" id="KW-0732">Signal</keyword>
<dbReference type="KEGG" id="lua:D4A81_08510"/>
<dbReference type="InterPro" id="IPR002508">
    <property type="entry name" value="MurNAc-LAA_cat"/>
</dbReference>
<gene>
    <name evidence="3" type="ORF">D4A81_08510</name>
</gene>
<evidence type="ECO:0000313" key="3">
    <source>
        <dbReference type="EMBL" id="AYA99977.1"/>
    </source>
</evidence>
<reference evidence="3 4" key="1">
    <citation type="submission" date="2018-09" db="EMBL/GenBank/DDBJ databases">
        <title>Genome sequencing of Lachnoanaerobaculum umeaense DSM 23576.</title>
        <authorList>
            <person name="Kook J.-K."/>
            <person name="Park S.-N."/>
            <person name="Lim Y.K."/>
        </authorList>
    </citation>
    <scope>NUCLEOTIDE SEQUENCE [LARGE SCALE GENOMIC DNA]</scope>
    <source>
        <strain evidence="4">DSM 23576 \ CCUG 58757</strain>
    </source>
</reference>
<dbReference type="EMBL" id="CP032364">
    <property type="protein sequence ID" value="AYA99977.1"/>
    <property type="molecule type" value="Genomic_DNA"/>
</dbReference>
<dbReference type="InterPro" id="IPR050695">
    <property type="entry name" value="N-acetylmuramoyl_amidase_3"/>
</dbReference>
<keyword evidence="4" id="KW-1185">Reference proteome</keyword>
<dbReference type="CDD" id="cd02696">
    <property type="entry name" value="MurNAc-LAA"/>
    <property type="match status" value="1"/>
</dbReference>
<dbReference type="PANTHER" id="PTHR30404:SF8">
    <property type="entry name" value="AUTOLYSIN PH-RELATED"/>
    <property type="match status" value="1"/>
</dbReference>
<evidence type="ECO:0000313" key="4">
    <source>
        <dbReference type="Proteomes" id="UP000265562"/>
    </source>
</evidence>
<dbReference type="OrthoDB" id="9812065at2"/>
<feature type="chain" id="PRO_5043332780" evidence="2">
    <location>
        <begin position="24"/>
        <end position="344"/>
    </location>
</feature>
<protein>
    <submittedName>
        <fullName evidence="3">N-acetylmuramoyl-L-alanine amidase</fullName>
    </submittedName>
</protein>
<organism evidence="3 4">
    <name type="scientific">Lachnoanaerobaculum umeaense</name>
    <dbReference type="NCBI Taxonomy" id="617123"/>
    <lineage>
        <taxon>Bacteria</taxon>
        <taxon>Bacillati</taxon>
        <taxon>Bacillota</taxon>
        <taxon>Clostridia</taxon>
        <taxon>Lachnospirales</taxon>
        <taxon>Lachnospiraceae</taxon>
        <taxon>Lachnoanaerobaculum</taxon>
    </lineage>
</organism>
<feature type="compositionally biased region" description="Polar residues" evidence="1">
    <location>
        <begin position="39"/>
        <end position="70"/>
    </location>
</feature>
<feature type="signal peptide" evidence="2">
    <location>
        <begin position="1"/>
        <end position="23"/>
    </location>
</feature>
<dbReference type="GO" id="GO:0008745">
    <property type="term" value="F:N-acetylmuramoyl-L-alanine amidase activity"/>
    <property type="evidence" value="ECO:0007669"/>
    <property type="project" value="InterPro"/>
</dbReference>